<evidence type="ECO:0000313" key="2">
    <source>
        <dbReference type="EMBL" id="GHF48366.1"/>
    </source>
</evidence>
<dbReference type="Proteomes" id="UP000539473">
    <property type="component" value="Unassembled WGS sequence"/>
</dbReference>
<comment type="caution">
    <text evidence="3">The sequence shown here is derived from an EMBL/GenBank/DDBJ whole genome shotgun (WGS) entry which is preliminary data.</text>
</comment>
<reference evidence="2" key="4">
    <citation type="submission" date="2024-05" db="EMBL/GenBank/DDBJ databases">
        <authorList>
            <person name="Sun Q."/>
            <person name="Zhou Y."/>
        </authorList>
    </citation>
    <scope>NUCLEOTIDE SEQUENCE</scope>
    <source>
        <strain evidence="2">CGMCC 1.18437</strain>
    </source>
</reference>
<keyword evidence="1" id="KW-0732">Signal</keyword>
<sequence>MNFWIAGAVGIALLGGALAVGTAAQPGGPLAPGLHVGGVDVGGMTRDEALAALAERAPAAPQVTVTAGANSWAVAADQLGWHVDAAASLRPAEQATADRGVIDRLQAMLGQARVQEFPLLTAVTPERATATLNTLARGLETQPRNASVIFDKVAKRYAVKPDTAGQRPDVAAAVTAYAASPDSTAVKIPLRVWAAARPAAQVQPLVDQGNALVRPFKVQLAGTTRSGILSELQVANLYWVRPDGIEPDEDAMKVAFGQLTGYIDLPAQDARYALKGTQFVKVKEKPGTVTDRPAAYAAFRAAVLDRTKALLVLPSKPDAPALTLAQLPDPGKLELITVGTSTYYHSSAARRTNVANAAAKINGAVVPAGEVFSFLNTLGGISAGNGFVSGLIISGGRTVDGLGGGVCQVSTTTFRALYQAGLPVVERNQHSYRVGYYEPQVGFEAAVYDPGVDLKFKNDTGAPLLIKTVNDNAHSTLKVEVWGIKTGRSVAVSRAVIVARTPHPPAQYIVNPKLRPGAVNQVDWAADGYNLYITRTIKDASGVRTDVTKTVYKPWRAVYEIGPKS</sequence>
<feature type="signal peptide" evidence="1">
    <location>
        <begin position="1"/>
        <end position="19"/>
    </location>
</feature>
<reference evidence="2" key="1">
    <citation type="journal article" date="2014" name="Int. J. Syst. Evol. Microbiol.">
        <title>Complete genome of a new Firmicutes species belonging to the dominant human colonic microbiota ('Ruminococcus bicirculans') reveals two chromosomes and a selective capacity to utilize plant glucans.</title>
        <authorList>
            <consortium name="NISC Comparative Sequencing Program"/>
            <person name="Wegmann U."/>
            <person name="Louis P."/>
            <person name="Goesmann A."/>
            <person name="Henrissat B."/>
            <person name="Duncan S.H."/>
            <person name="Flint H.J."/>
        </authorList>
    </citation>
    <scope>NUCLEOTIDE SEQUENCE</scope>
    <source>
        <strain evidence="2">CGMCC 1.18437</strain>
    </source>
</reference>
<name>A0A7W8NSI3_9DEIO</name>
<gene>
    <name evidence="2" type="ORF">GCM10017781_25930</name>
    <name evidence="3" type="ORF">HNQ07_002655</name>
</gene>
<evidence type="ECO:0000313" key="4">
    <source>
        <dbReference type="Proteomes" id="UP000539473"/>
    </source>
</evidence>
<accession>A0A7W8NSI3</accession>
<dbReference type="Proteomes" id="UP000619376">
    <property type="component" value="Unassembled WGS sequence"/>
</dbReference>
<evidence type="ECO:0000313" key="5">
    <source>
        <dbReference type="Proteomes" id="UP000619376"/>
    </source>
</evidence>
<evidence type="ECO:0000313" key="3">
    <source>
        <dbReference type="EMBL" id="MBB5377182.1"/>
    </source>
</evidence>
<dbReference type="PANTHER" id="PTHR35788">
    <property type="entry name" value="EXPORTED PROTEIN-RELATED"/>
    <property type="match status" value="1"/>
</dbReference>
<dbReference type="InterPro" id="IPR052913">
    <property type="entry name" value="Glycopeptide_resist_protein"/>
</dbReference>
<proteinExistence type="predicted"/>
<dbReference type="EMBL" id="JACHFK010000006">
    <property type="protein sequence ID" value="MBB5377182.1"/>
    <property type="molecule type" value="Genomic_DNA"/>
</dbReference>
<protein>
    <submittedName>
        <fullName evidence="3">Vancomycin resistance protein YoaR</fullName>
    </submittedName>
</protein>
<dbReference type="AlphaFoldDB" id="A0A7W8NSI3"/>
<dbReference type="EMBL" id="BNAJ01000006">
    <property type="protein sequence ID" value="GHF48366.1"/>
    <property type="molecule type" value="Genomic_DNA"/>
</dbReference>
<dbReference type="InterPro" id="IPR007391">
    <property type="entry name" value="Vancomycin_resist_VanW"/>
</dbReference>
<reference evidence="5" key="2">
    <citation type="journal article" date="2019" name="Int. J. Syst. Evol. Microbiol.">
        <title>The Global Catalogue of Microorganisms (GCM) 10K type strain sequencing project: providing services to taxonomists for standard genome sequencing and annotation.</title>
        <authorList>
            <consortium name="The Broad Institute Genomics Platform"/>
            <consortium name="The Broad Institute Genome Sequencing Center for Infectious Disease"/>
            <person name="Wu L."/>
            <person name="Ma J."/>
        </authorList>
    </citation>
    <scope>NUCLEOTIDE SEQUENCE [LARGE SCALE GENOMIC DNA]</scope>
    <source>
        <strain evidence="5">CGMCC 1.18437</strain>
    </source>
</reference>
<dbReference type="Pfam" id="PF04294">
    <property type="entry name" value="VanW"/>
    <property type="match status" value="1"/>
</dbReference>
<keyword evidence="5" id="KW-1185">Reference proteome</keyword>
<dbReference type="PANTHER" id="PTHR35788:SF1">
    <property type="entry name" value="EXPORTED PROTEIN"/>
    <property type="match status" value="1"/>
</dbReference>
<feature type="chain" id="PRO_5030678458" evidence="1">
    <location>
        <begin position="20"/>
        <end position="565"/>
    </location>
</feature>
<dbReference type="RefSeq" id="WP_184112488.1">
    <property type="nucleotide sequence ID" value="NZ_BNAJ01000006.1"/>
</dbReference>
<reference evidence="3 4" key="3">
    <citation type="submission" date="2020-08" db="EMBL/GenBank/DDBJ databases">
        <title>Genomic Encyclopedia of Type Strains, Phase IV (KMG-IV): sequencing the most valuable type-strain genomes for metagenomic binning, comparative biology and taxonomic classification.</title>
        <authorList>
            <person name="Goeker M."/>
        </authorList>
    </citation>
    <scope>NUCLEOTIDE SEQUENCE [LARGE SCALE GENOMIC DNA]</scope>
    <source>
        <strain evidence="3 4">DSM 27521</strain>
    </source>
</reference>
<organism evidence="3 4">
    <name type="scientific">Deinococcus metalli</name>
    <dbReference type="NCBI Taxonomy" id="1141878"/>
    <lineage>
        <taxon>Bacteria</taxon>
        <taxon>Thermotogati</taxon>
        <taxon>Deinococcota</taxon>
        <taxon>Deinococci</taxon>
        <taxon>Deinococcales</taxon>
        <taxon>Deinococcaceae</taxon>
        <taxon>Deinococcus</taxon>
    </lineage>
</organism>
<evidence type="ECO:0000256" key="1">
    <source>
        <dbReference type="SAM" id="SignalP"/>
    </source>
</evidence>